<sequence length="205" mass="22357">MRLVPIQLIRAVEDEAAPSYDPARQVSHAALSLFVKAGTTRFSVKELAEHAGISERTFYRYFPRKEDVVRPVLSAGANQFSALLAARPETESVLDALKAAFALSWWGESTEQAQVLRALMHETDVLRTIWLDIIAETEIRLRVAIAARMGLDEGATRTRLIASVVCAVIRSSASACDSSNQHALADAFARDLDCVAAGLFGVERG</sequence>
<dbReference type="PROSITE" id="PS50977">
    <property type="entry name" value="HTH_TETR_2"/>
    <property type="match status" value="1"/>
</dbReference>
<comment type="caution">
    <text evidence="6">The sequence shown here is derived from an EMBL/GenBank/DDBJ whole genome shotgun (WGS) entry which is preliminary data.</text>
</comment>
<dbReference type="Pfam" id="PF00440">
    <property type="entry name" value="TetR_N"/>
    <property type="match status" value="1"/>
</dbReference>
<evidence type="ECO:0000313" key="7">
    <source>
        <dbReference type="Proteomes" id="UP000015524"/>
    </source>
</evidence>
<dbReference type="PRINTS" id="PR00455">
    <property type="entry name" value="HTHTETR"/>
</dbReference>
<dbReference type="AlphaFoldDB" id="T0G8I3"/>
<reference evidence="6 7" key="1">
    <citation type="journal article" date="2013" name="Genome Announc.">
        <title>Draft Genome Sequence of a Hexachlorocyclohexane-Degrading Bacterium, Sphingobium baderi Strain LL03T.</title>
        <authorList>
            <person name="Kaur J."/>
            <person name="Verma H."/>
            <person name="Tripathi C."/>
            <person name="Khurana J.P."/>
            <person name="Lal R."/>
        </authorList>
    </citation>
    <scope>NUCLEOTIDE SEQUENCE [LARGE SCALE GENOMIC DNA]</scope>
    <source>
        <strain evidence="6 7">LL03</strain>
    </source>
</reference>
<accession>T0G8I3</accession>
<evidence type="ECO:0000256" key="2">
    <source>
        <dbReference type="ARBA" id="ARBA00023125"/>
    </source>
</evidence>
<dbReference type="InterPro" id="IPR001647">
    <property type="entry name" value="HTH_TetR"/>
</dbReference>
<dbReference type="GO" id="GO:0003700">
    <property type="term" value="F:DNA-binding transcription factor activity"/>
    <property type="evidence" value="ECO:0007669"/>
    <property type="project" value="TreeGrafter"/>
</dbReference>
<dbReference type="InterPro" id="IPR050109">
    <property type="entry name" value="HTH-type_TetR-like_transc_reg"/>
</dbReference>
<gene>
    <name evidence="6" type="ORF">L485_14145</name>
</gene>
<dbReference type="OrthoDB" id="9811084at2"/>
<name>T0G8I3_9SPHN</name>
<organism evidence="6 7">
    <name type="scientific">Sphingobium baderi LL03</name>
    <dbReference type="NCBI Taxonomy" id="1114964"/>
    <lineage>
        <taxon>Bacteria</taxon>
        <taxon>Pseudomonadati</taxon>
        <taxon>Pseudomonadota</taxon>
        <taxon>Alphaproteobacteria</taxon>
        <taxon>Sphingomonadales</taxon>
        <taxon>Sphingomonadaceae</taxon>
        <taxon>Sphingobium</taxon>
    </lineage>
</organism>
<keyword evidence="2 4" id="KW-0238">DNA-binding</keyword>
<evidence type="ECO:0000256" key="1">
    <source>
        <dbReference type="ARBA" id="ARBA00023015"/>
    </source>
</evidence>
<proteinExistence type="predicted"/>
<evidence type="ECO:0000259" key="5">
    <source>
        <dbReference type="PROSITE" id="PS50977"/>
    </source>
</evidence>
<keyword evidence="3" id="KW-0804">Transcription</keyword>
<keyword evidence="7" id="KW-1185">Reference proteome</keyword>
<evidence type="ECO:0000256" key="4">
    <source>
        <dbReference type="PROSITE-ProRule" id="PRU00335"/>
    </source>
</evidence>
<keyword evidence="1" id="KW-0805">Transcription regulation</keyword>
<dbReference type="InterPro" id="IPR009057">
    <property type="entry name" value="Homeodomain-like_sf"/>
</dbReference>
<dbReference type="PATRIC" id="fig|1114964.3.peg.2771"/>
<dbReference type="EMBL" id="ATIB01000071">
    <property type="protein sequence ID" value="EQB00061.1"/>
    <property type="molecule type" value="Genomic_DNA"/>
</dbReference>
<dbReference type="eggNOG" id="COG1309">
    <property type="taxonomic scope" value="Bacteria"/>
</dbReference>
<feature type="DNA-binding region" description="H-T-H motif" evidence="4">
    <location>
        <begin position="43"/>
        <end position="62"/>
    </location>
</feature>
<dbReference type="GO" id="GO:0000976">
    <property type="term" value="F:transcription cis-regulatory region binding"/>
    <property type="evidence" value="ECO:0007669"/>
    <property type="project" value="TreeGrafter"/>
</dbReference>
<protein>
    <recommendedName>
        <fullName evidence="5">HTH tetR-type domain-containing protein</fullName>
    </recommendedName>
</protein>
<dbReference type="Gene3D" id="1.10.357.10">
    <property type="entry name" value="Tetracycline Repressor, domain 2"/>
    <property type="match status" value="1"/>
</dbReference>
<dbReference type="Proteomes" id="UP000015524">
    <property type="component" value="Unassembled WGS sequence"/>
</dbReference>
<dbReference type="PANTHER" id="PTHR30055">
    <property type="entry name" value="HTH-TYPE TRANSCRIPTIONAL REGULATOR RUTR"/>
    <property type="match status" value="1"/>
</dbReference>
<dbReference type="SUPFAM" id="SSF46689">
    <property type="entry name" value="Homeodomain-like"/>
    <property type="match status" value="1"/>
</dbReference>
<dbReference type="PANTHER" id="PTHR30055:SF238">
    <property type="entry name" value="MYCOFACTOCIN BIOSYNTHESIS TRANSCRIPTIONAL REGULATOR MFTR-RELATED"/>
    <property type="match status" value="1"/>
</dbReference>
<evidence type="ECO:0000313" key="6">
    <source>
        <dbReference type="EMBL" id="EQB00061.1"/>
    </source>
</evidence>
<evidence type="ECO:0000256" key="3">
    <source>
        <dbReference type="ARBA" id="ARBA00023163"/>
    </source>
</evidence>
<dbReference type="Gene3D" id="1.10.10.60">
    <property type="entry name" value="Homeodomain-like"/>
    <property type="match status" value="1"/>
</dbReference>
<feature type="domain" description="HTH tetR-type" evidence="5">
    <location>
        <begin position="20"/>
        <end position="80"/>
    </location>
</feature>